<reference evidence="1 2" key="1">
    <citation type="submission" date="2024-02" db="EMBL/GenBank/DDBJ databases">
        <authorList>
            <person name="Daric V."/>
            <person name="Darras S."/>
        </authorList>
    </citation>
    <scope>NUCLEOTIDE SEQUENCE [LARGE SCALE GENOMIC DNA]</scope>
</reference>
<gene>
    <name evidence="1" type="ORF">CVLEPA_LOCUS32059</name>
</gene>
<name>A0ABP0H4A2_CLALP</name>
<sequence length="227" mass="26536">MSCKTRKSIVMQRLRRRLTLKSEPLADQFEFRVYVAFVFKDSKKLPILYRATDIVPVMTSNYESTIMKAAEESMFSIDNGKNLLDKDTVQLHASTYHHLHEGVSTSVPSMNFLLWPRKDIDHITCAVFSRWKDDPGATFQHIQQEFRIYAQDYEWQIMQTSHQQSSEMMVYNADNSVFLLVQNNHASEKRPHHCTLSSLCLFLPQSKLLLWDTTTEDDIVRSFAKYT</sequence>
<proteinExistence type="predicted"/>
<keyword evidence="2" id="KW-1185">Reference proteome</keyword>
<dbReference type="InterPro" id="IPR027903">
    <property type="entry name" value="DUF4566"/>
</dbReference>
<evidence type="ECO:0000313" key="2">
    <source>
        <dbReference type="Proteomes" id="UP001642483"/>
    </source>
</evidence>
<dbReference type="Pfam" id="PF15130">
    <property type="entry name" value="DUF4566"/>
    <property type="match status" value="1"/>
</dbReference>
<organism evidence="1 2">
    <name type="scientific">Clavelina lepadiformis</name>
    <name type="common">Light-bulb sea squirt</name>
    <name type="synonym">Ascidia lepadiformis</name>
    <dbReference type="NCBI Taxonomy" id="159417"/>
    <lineage>
        <taxon>Eukaryota</taxon>
        <taxon>Metazoa</taxon>
        <taxon>Chordata</taxon>
        <taxon>Tunicata</taxon>
        <taxon>Ascidiacea</taxon>
        <taxon>Aplousobranchia</taxon>
        <taxon>Clavelinidae</taxon>
        <taxon>Clavelina</taxon>
    </lineage>
</organism>
<accession>A0ABP0H4A2</accession>
<dbReference type="EMBL" id="CAWYQH010000174">
    <property type="protein sequence ID" value="CAK8698635.1"/>
    <property type="molecule type" value="Genomic_DNA"/>
</dbReference>
<comment type="caution">
    <text evidence="1">The sequence shown here is derived from an EMBL/GenBank/DDBJ whole genome shotgun (WGS) entry which is preliminary data.</text>
</comment>
<dbReference type="Proteomes" id="UP001642483">
    <property type="component" value="Unassembled WGS sequence"/>
</dbReference>
<protein>
    <submittedName>
        <fullName evidence="1">Uncharacterized protein</fullName>
    </submittedName>
</protein>
<evidence type="ECO:0000313" key="1">
    <source>
        <dbReference type="EMBL" id="CAK8698635.1"/>
    </source>
</evidence>